<dbReference type="Pfam" id="PF17919">
    <property type="entry name" value="RT_RNaseH_2"/>
    <property type="match status" value="1"/>
</dbReference>
<dbReference type="AlphaFoldDB" id="A0A6L2LCW3"/>
<dbReference type="InterPro" id="IPR041588">
    <property type="entry name" value="Integrase_H2C2"/>
</dbReference>
<evidence type="ECO:0008006" key="6">
    <source>
        <dbReference type="Google" id="ProtNLM"/>
    </source>
</evidence>
<dbReference type="EMBL" id="BKCJ010003936">
    <property type="protein sequence ID" value="GEU58055.1"/>
    <property type="molecule type" value="Genomic_DNA"/>
</dbReference>
<dbReference type="InterPro" id="IPR043502">
    <property type="entry name" value="DNA/RNA_pol_sf"/>
</dbReference>
<feature type="chain" id="PRO_5026845396" description="Reverse transcriptase domain-containing protein" evidence="2">
    <location>
        <begin position="24"/>
        <end position="437"/>
    </location>
</feature>
<dbReference type="Gene3D" id="3.30.70.270">
    <property type="match status" value="1"/>
</dbReference>
<name>A0A6L2LCW3_TANCI</name>
<feature type="domain" description="Integrase zinc-binding" evidence="4">
    <location>
        <begin position="275"/>
        <end position="329"/>
    </location>
</feature>
<reference evidence="5" key="1">
    <citation type="journal article" date="2019" name="Sci. Rep.">
        <title>Draft genome of Tanacetum cinerariifolium, the natural source of mosquito coil.</title>
        <authorList>
            <person name="Yamashiro T."/>
            <person name="Shiraishi A."/>
            <person name="Satake H."/>
            <person name="Nakayama K."/>
        </authorList>
    </citation>
    <scope>NUCLEOTIDE SEQUENCE</scope>
</reference>
<evidence type="ECO:0000256" key="1">
    <source>
        <dbReference type="ARBA" id="ARBA00023268"/>
    </source>
</evidence>
<evidence type="ECO:0000256" key="2">
    <source>
        <dbReference type="SAM" id="SignalP"/>
    </source>
</evidence>
<feature type="domain" description="Reverse transcriptase/retrotransposon-derived protein RNase H-like" evidence="3">
    <location>
        <begin position="106"/>
        <end position="154"/>
    </location>
</feature>
<comment type="caution">
    <text evidence="5">The sequence shown here is derived from an EMBL/GenBank/DDBJ whole genome shotgun (WGS) entry which is preliminary data.</text>
</comment>
<proteinExistence type="predicted"/>
<sequence length="437" mass="50803">MEHLLIDECLLAFAMLLGPLVLNWEKCHFMVKEGIVLGHKISKNRLEVDRAKVDGIAKLPHPTIIKGVRSFLGHASFYRRFIQDFSKIARPMTRLLKKETPFVFSKYCINAFETLKKKLTKAPILVVPDWNLPFELMCAASDFAIGAVLGQHAKPILIRWVLLLQEFVIIICDKKGTKNLAVDHLSRLENPYKDVLENKDINAYFPLETLGKISSESTSWFSDFSNYHAGKFIVKGISSQQKKKFFKDVKHYFWDDPYLFKICTDQIIRRCVHGQKANDILKACHEGTTWGHHGTNFTAKKVFDAGFFWPTIHWDAHNLVTRCDACQRQGKFSQPGDHRKLQLNELNELRDQAYENSLIYKEKTKKLHDYKIKSRIFNVGDRVLLFNSRLNIFLRKLKTRWTGPFTIAHVFPYRTIELSQPDGPNFKVNGHYVKHYF</sequence>
<keyword evidence="1" id="KW-0511">Multifunctional enzyme</keyword>
<feature type="signal peptide" evidence="2">
    <location>
        <begin position="1"/>
        <end position="23"/>
    </location>
</feature>
<dbReference type="GO" id="GO:0003824">
    <property type="term" value="F:catalytic activity"/>
    <property type="evidence" value="ECO:0007669"/>
    <property type="project" value="UniProtKB-KW"/>
</dbReference>
<dbReference type="InterPro" id="IPR050951">
    <property type="entry name" value="Retrovirus_Pol_polyprotein"/>
</dbReference>
<accession>A0A6L2LCW3</accession>
<keyword evidence="2" id="KW-0732">Signal</keyword>
<organism evidence="5">
    <name type="scientific">Tanacetum cinerariifolium</name>
    <name type="common">Dalmatian daisy</name>
    <name type="synonym">Chrysanthemum cinerariifolium</name>
    <dbReference type="NCBI Taxonomy" id="118510"/>
    <lineage>
        <taxon>Eukaryota</taxon>
        <taxon>Viridiplantae</taxon>
        <taxon>Streptophyta</taxon>
        <taxon>Embryophyta</taxon>
        <taxon>Tracheophyta</taxon>
        <taxon>Spermatophyta</taxon>
        <taxon>Magnoliopsida</taxon>
        <taxon>eudicotyledons</taxon>
        <taxon>Gunneridae</taxon>
        <taxon>Pentapetalae</taxon>
        <taxon>asterids</taxon>
        <taxon>campanulids</taxon>
        <taxon>Asterales</taxon>
        <taxon>Asteraceae</taxon>
        <taxon>Asteroideae</taxon>
        <taxon>Anthemideae</taxon>
        <taxon>Anthemidinae</taxon>
        <taxon>Tanacetum</taxon>
    </lineage>
</organism>
<dbReference type="FunFam" id="3.30.70.270:FF:000020">
    <property type="entry name" value="Transposon Tf2-6 polyprotein-like Protein"/>
    <property type="match status" value="1"/>
</dbReference>
<dbReference type="Pfam" id="PF17921">
    <property type="entry name" value="Integrase_H2C2"/>
    <property type="match status" value="1"/>
</dbReference>
<dbReference type="SUPFAM" id="SSF56672">
    <property type="entry name" value="DNA/RNA polymerases"/>
    <property type="match status" value="1"/>
</dbReference>
<dbReference type="PANTHER" id="PTHR37984:SF5">
    <property type="entry name" value="PROTEIN NYNRIN-LIKE"/>
    <property type="match status" value="1"/>
</dbReference>
<evidence type="ECO:0000259" key="4">
    <source>
        <dbReference type="Pfam" id="PF17921"/>
    </source>
</evidence>
<dbReference type="InterPro" id="IPR041577">
    <property type="entry name" value="RT_RNaseH_2"/>
</dbReference>
<evidence type="ECO:0000313" key="5">
    <source>
        <dbReference type="EMBL" id="GEU58055.1"/>
    </source>
</evidence>
<gene>
    <name evidence="5" type="ORF">Tci_030033</name>
</gene>
<protein>
    <recommendedName>
        <fullName evidence="6">Reverse transcriptase domain-containing protein</fullName>
    </recommendedName>
</protein>
<dbReference type="InterPro" id="IPR043128">
    <property type="entry name" value="Rev_trsase/Diguanyl_cyclase"/>
</dbReference>
<evidence type="ECO:0000259" key="3">
    <source>
        <dbReference type="Pfam" id="PF17919"/>
    </source>
</evidence>
<dbReference type="Gene3D" id="1.10.340.70">
    <property type="match status" value="1"/>
</dbReference>
<dbReference type="PANTHER" id="PTHR37984">
    <property type="entry name" value="PROTEIN CBG26694"/>
    <property type="match status" value="1"/>
</dbReference>